<keyword evidence="4 7" id="KW-0560">Oxidoreductase</keyword>
<evidence type="ECO:0000313" key="7">
    <source>
        <dbReference type="EMBL" id="XBV24616.1"/>
    </source>
</evidence>
<protein>
    <submittedName>
        <fullName evidence="7">FAD/NAD(P)-binding oxidoreductase</fullName>
        <ecNumber evidence="7">1.-.-.-</ecNumber>
    </submittedName>
</protein>
<dbReference type="Pfam" id="PF07992">
    <property type="entry name" value="Pyr_redox_2"/>
    <property type="match status" value="1"/>
</dbReference>
<dbReference type="Pfam" id="PF14759">
    <property type="entry name" value="Reductase_C"/>
    <property type="match status" value="1"/>
</dbReference>
<dbReference type="InterPro" id="IPR050446">
    <property type="entry name" value="FAD-oxidoreductase/Apoptosis"/>
</dbReference>
<gene>
    <name evidence="7" type="ORF">ABN611_39450</name>
</gene>
<comment type="cofactor">
    <cofactor evidence="1">
        <name>FAD</name>
        <dbReference type="ChEBI" id="CHEBI:57692"/>
    </cofactor>
</comment>
<evidence type="ECO:0000256" key="1">
    <source>
        <dbReference type="ARBA" id="ARBA00001974"/>
    </source>
</evidence>
<dbReference type="GO" id="GO:0016651">
    <property type="term" value="F:oxidoreductase activity, acting on NAD(P)H"/>
    <property type="evidence" value="ECO:0007669"/>
    <property type="project" value="TreeGrafter"/>
</dbReference>
<reference evidence="7" key="1">
    <citation type="submission" date="2024-06" db="EMBL/GenBank/DDBJ databases">
        <title>Kribbella sp. strain HUAS MG21 genome sequences.</title>
        <authorList>
            <person name="Mo P."/>
        </authorList>
    </citation>
    <scope>NUCLEOTIDE SEQUENCE</scope>
    <source>
        <strain evidence="7">HUAS MG21</strain>
    </source>
</reference>
<feature type="domain" description="FAD/NAD(P)-binding" evidence="5">
    <location>
        <begin position="10"/>
        <end position="312"/>
    </location>
</feature>
<dbReference type="InterPro" id="IPR023753">
    <property type="entry name" value="FAD/NAD-binding_dom"/>
</dbReference>
<accession>A0AAU7TD95</accession>
<dbReference type="InterPro" id="IPR028202">
    <property type="entry name" value="Reductase_C"/>
</dbReference>
<name>A0AAU7TD95_9ACTN</name>
<dbReference type="PRINTS" id="PR00411">
    <property type="entry name" value="PNDRDTASEI"/>
</dbReference>
<keyword evidence="3" id="KW-0274">FAD</keyword>
<evidence type="ECO:0000256" key="3">
    <source>
        <dbReference type="ARBA" id="ARBA00022827"/>
    </source>
</evidence>
<dbReference type="EMBL" id="CP158165">
    <property type="protein sequence ID" value="XBV24616.1"/>
    <property type="molecule type" value="Genomic_DNA"/>
</dbReference>
<evidence type="ECO:0000259" key="5">
    <source>
        <dbReference type="Pfam" id="PF07992"/>
    </source>
</evidence>
<dbReference type="SUPFAM" id="SSF55424">
    <property type="entry name" value="FAD/NAD-linked reductases, dimerisation (C-terminal) domain"/>
    <property type="match status" value="1"/>
</dbReference>
<feature type="domain" description="Reductase C-terminal" evidence="6">
    <location>
        <begin position="331"/>
        <end position="416"/>
    </location>
</feature>
<dbReference type="Gene3D" id="3.30.390.30">
    <property type="match status" value="1"/>
</dbReference>
<dbReference type="PANTHER" id="PTHR43557:SF2">
    <property type="entry name" value="RIESKE DOMAIN-CONTAINING PROTEIN-RELATED"/>
    <property type="match status" value="1"/>
</dbReference>
<evidence type="ECO:0000256" key="2">
    <source>
        <dbReference type="ARBA" id="ARBA00022630"/>
    </source>
</evidence>
<evidence type="ECO:0000256" key="4">
    <source>
        <dbReference type="ARBA" id="ARBA00023002"/>
    </source>
</evidence>
<dbReference type="EC" id="1.-.-.-" evidence="7"/>
<dbReference type="GO" id="GO:0005737">
    <property type="term" value="C:cytoplasm"/>
    <property type="evidence" value="ECO:0007669"/>
    <property type="project" value="TreeGrafter"/>
</dbReference>
<dbReference type="RefSeq" id="WP_350277437.1">
    <property type="nucleotide sequence ID" value="NZ_CP158165.1"/>
</dbReference>
<evidence type="ECO:0000259" key="6">
    <source>
        <dbReference type="Pfam" id="PF14759"/>
    </source>
</evidence>
<sequence length="417" mass="44101">MADAAQDSGQIVIVGASLAGATAAETLRKDGWSGGIVLIGSEQALPYERPPLSKDVLLGKAETGSAQLHDQQWYDDNTIELRLGATVTAIDPAAHTVTLDDGSQVPYAKLLIATGSRVRKLDVPGADLEGVHYLRTAEESQALTDAYAAKPRVVVVGAGWIGLEAASAARERGCEVTVVEPQSTALAAVLGEEIGELFAEFHRQHGVQFRFGTGVEGFEGTGKVTGVRISGGEVLPADLVIVGVGVRPNTELAEEAGIEVATPENDSGIVAGADLQTSVADVYAAGDVVRWDHPLFNRPVRVEHWQNAKDTGAAAAKAMLGQDVAHDAVPFFFTDQFDLGMEYAGDVPRGTSYQVVLRGDPKSGAYVAFWLDDDRHVLAGMHVNTWGAIDAVRDLIRSGKQVDPARLSDTSVELSEV</sequence>
<dbReference type="PANTHER" id="PTHR43557">
    <property type="entry name" value="APOPTOSIS-INDUCING FACTOR 1"/>
    <property type="match status" value="1"/>
</dbReference>
<dbReference type="Gene3D" id="3.50.50.60">
    <property type="entry name" value="FAD/NAD(P)-binding domain"/>
    <property type="match status" value="2"/>
</dbReference>
<dbReference type="SUPFAM" id="SSF51905">
    <property type="entry name" value="FAD/NAD(P)-binding domain"/>
    <property type="match status" value="2"/>
</dbReference>
<dbReference type="AlphaFoldDB" id="A0AAU7TD95"/>
<dbReference type="PRINTS" id="PR00368">
    <property type="entry name" value="FADPNR"/>
</dbReference>
<dbReference type="InterPro" id="IPR036188">
    <property type="entry name" value="FAD/NAD-bd_sf"/>
</dbReference>
<proteinExistence type="predicted"/>
<organism evidence="7">
    <name type="scientific">Kribbella sp. HUAS MG21</name>
    <dbReference type="NCBI Taxonomy" id="3160966"/>
    <lineage>
        <taxon>Bacteria</taxon>
        <taxon>Bacillati</taxon>
        <taxon>Actinomycetota</taxon>
        <taxon>Actinomycetes</taxon>
        <taxon>Propionibacteriales</taxon>
        <taxon>Kribbellaceae</taxon>
        <taxon>Kribbella</taxon>
    </lineage>
</organism>
<keyword evidence="2" id="KW-0285">Flavoprotein</keyword>
<dbReference type="InterPro" id="IPR016156">
    <property type="entry name" value="FAD/NAD-linked_Rdtase_dimer_sf"/>
</dbReference>